<evidence type="ECO:0000256" key="7">
    <source>
        <dbReference type="SAM" id="MobiDB-lite"/>
    </source>
</evidence>
<name>A0A2H8TCV2_9HEMI</name>
<dbReference type="GO" id="GO:0052905">
    <property type="term" value="F:tRNA (guanosine(9)-N1)-methyltransferase activity"/>
    <property type="evidence" value="ECO:0007669"/>
    <property type="project" value="UniProtKB-EC"/>
</dbReference>
<dbReference type="GO" id="GO:0002939">
    <property type="term" value="P:tRNA N1-guanine methylation"/>
    <property type="evidence" value="ECO:0007669"/>
    <property type="project" value="TreeGrafter"/>
</dbReference>
<sequence>MKESPETVVINQIHENDGGAAEESVLNDIGKRSLDKSEDICERNLKICKVENENDADQSTRLSKRQLKKIQKQQLWMEKKAQRKELNKEKKAEKKKLKAQMRESGVEVSKVKTNKMADSTCKQRIVLDMSYDDLMSDKDLCKCSNQILRCYGLNRRMDNPMQLYICSYEGKIKEIMAKHNGSEFWDIKYLEDSFDKVFQKEEIVYLTSDSMNVLESIDENKVFIIGGLVDHNSCKGASLKIANDLGIAHARLPIDEHINMQTRKILTINHVFEIISKVVSGKSWKEALISTLPKRKMFSVIDEEDLLEFNNCLDYKSKIEIECLEAVKNENLAEENVSLEN</sequence>
<accession>A0A2H8TCV2</accession>
<dbReference type="GO" id="GO:0000049">
    <property type="term" value="F:tRNA binding"/>
    <property type="evidence" value="ECO:0007669"/>
    <property type="project" value="TreeGrafter"/>
</dbReference>
<evidence type="ECO:0000256" key="3">
    <source>
        <dbReference type="ARBA" id="ARBA00022679"/>
    </source>
</evidence>
<dbReference type="PANTHER" id="PTHR13563:SF13">
    <property type="entry name" value="TRNA METHYLTRANSFERASE 10 HOMOLOG A"/>
    <property type="match status" value="1"/>
</dbReference>
<protein>
    <recommendedName>
        <fullName evidence="1">tRNA (guanine(9)-N(1))-methyltransferase</fullName>
        <ecNumber evidence="1">2.1.1.221</ecNumber>
    </recommendedName>
</protein>
<dbReference type="InterPro" id="IPR007356">
    <property type="entry name" value="tRNA_m1G_MeTrfase_euk"/>
</dbReference>
<gene>
    <name evidence="9" type="primary">rg9mtd2_0</name>
</gene>
<keyword evidence="4" id="KW-0949">S-adenosyl-L-methionine</keyword>
<dbReference type="OrthoDB" id="278300at2759"/>
<dbReference type="PANTHER" id="PTHR13563">
    <property type="entry name" value="TRNA (GUANINE-9-) METHYLTRANSFERASE"/>
    <property type="match status" value="1"/>
</dbReference>
<keyword evidence="2 9" id="KW-0489">Methyltransferase</keyword>
<feature type="coiled-coil region" evidence="6">
    <location>
        <begin position="80"/>
        <end position="107"/>
    </location>
</feature>
<evidence type="ECO:0000259" key="8">
    <source>
        <dbReference type="PROSITE" id="PS51675"/>
    </source>
</evidence>
<proteinExistence type="predicted"/>
<dbReference type="InterPro" id="IPR028564">
    <property type="entry name" value="MT_TRM10-typ"/>
</dbReference>
<dbReference type="Gene3D" id="3.40.1280.30">
    <property type="match status" value="1"/>
</dbReference>
<feature type="domain" description="SAM-dependent MTase TRM10-type" evidence="8">
    <location>
        <begin position="109"/>
        <end position="299"/>
    </location>
</feature>
<keyword evidence="3 9" id="KW-0808">Transferase</keyword>
<keyword evidence="6" id="KW-0175">Coiled coil</keyword>
<dbReference type="PROSITE" id="PS51675">
    <property type="entry name" value="SAM_MT_TRM10"/>
    <property type="match status" value="1"/>
</dbReference>
<reference evidence="9" key="1">
    <citation type="submission" date="2017-10" db="EMBL/GenBank/DDBJ databases">
        <title>Transcriptome Assembly of Sugarcane Aphid Adults.</title>
        <authorList>
            <person name="Scully E.D."/>
            <person name="Palmer N.A."/>
            <person name="Geib S.M."/>
            <person name="Sarath G."/>
            <person name="Sattler S.E."/>
        </authorList>
    </citation>
    <scope>NUCLEOTIDE SEQUENCE</scope>
    <source>
        <tissue evidence="9">Whole body</tissue>
    </source>
</reference>
<dbReference type="GO" id="GO:0005654">
    <property type="term" value="C:nucleoplasm"/>
    <property type="evidence" value="ECO:0007669"/>
    <property type="project" value="TreeGrafter"/>
</dbReference>
<evidence type="ECO:0000256" key="6">
    <source>
        <dbReference type="SAM" id="Coils"/>
    </source>
</evidence>
<dbReference type="CDD" id="cd18101">
    <property type="entry name" value="Trm10euk_A"/>
    <property type="match status" value="1"/>
</dbReference>
<dbReference type="EC" id="2.1.1.221" evidence="1"/>
<evidence type="ECO:0000256" key="5">
    <source>
        <dbReference type="ARBA" id="ARBA00048434"/>
    </source>
</evidence>
<dbReference type="FunFam" id="3.40.1280.30:FF:000001">
    <property type="entry name" value="tRNA methyltransferase 10 homolog A"/>
    <property type="match status" value="1"/>
</dbReference>
<dbReference type="AlphaFoldDB" id="A0A2H8TCV2"/>
<organism evidence="9">
    <name type="scientific">Melanaphis sacchari</name>
    <dbReference type="NCBI Taxonomy" id="742174"/>
    <lineage>
        <taxon>Eukaryota</taxon>
        <taxon>Metazoa</taxon>
        <taxon>Ecdysozoa</taxon>
        <taxon>Arthropoda</taxon>
        <taxon>Hexapoda</taxon>
        <taxon>Insecta</taxon>
        <taxon>Pterygota</taxon>
        <taxon>Neoptera</taxon>
        <taxon>Paraneoptera</taxon>
        <taxon>Hemiptera</taxon>
        <taxon>Sternorrhyncha</taxon>
        <taxon>Aphidomorpha</taxon>
        <taxon>Aphidoidea</taxon>
        <taxon>Aphididae</taxon>
        <taxon>Aphidini</taxon>
        <taxon>Melanaphis</taxon>
    </lineage>
</organism>
<evidence type="ECO:0000256" key="4">
    <source>
        <dbReference type="ARBA" id="ARBA00022691"/>
    </source>
</evidence>
<evidence type="ECO:0000256" key="2">
    <source>
        <dbReference type="ARBA" id="ARBA00022603"/>
    </source>
</evidence>
<dbReference type="EMBL" id="GFXV01000136">
    <property type="protein sequence ID" value="MBW11941.1"/>
    <property type="molecule type" value="Transcribed_RNA"/>
</dbReference>
<comment type="catalytic activity">
    <reaction evidence="5">
        <text>guanosine(9) in tRNA + S-adenosyl-L-methionine = N(1)-methylguanosine(9) in tRNA + S-adenosyl-L-homocysteine + H(+)</text>
        <dbReference type="Rhea" id="RHEA:43156"/>
        <dbReference type="Rhea" id="RHEA-COMP:10367"/>
        <dbReference type="Rhea" id="RHEA-COMP:10368"/>
        <dbReference type="ChEBI" id="CHEBI:15378"/>
        <dbReference type="ChEBI" id="CHEBI:57856"/>
        <dbReference type="ChEBI" id="CHEBI:59789"/>
        <dbReference type="ChEBI" id="CHEBI:73542"/>
        <dbReference type="ChEBI" id="CHEBI:74269"/>
        <dbReference type="EC" id="2.1.1.221"/>
    </reaction>
</comment>
<evidence type="ECO:0000313" key="9">
    <source>
        <dbReference type="EMBL" id="MBW11941.1"/>
    </source>
</evidence>
<feature type="region of interest" description="Disordered" evidence="7">
    <location>
        <begin position="1"/>
        <end position="24"/>
    </location>
</feature>
<dbReference type="InterPro" id="IPR038459">
    <property type="entry name" value="MT_TRM10-typ_sf"/>
</dbReference>
<evidence type="ECO:0000256" key="1">
    <source>
        <dbReference type="ARBA" id="ARBA00012797"/>
    </source>
</evidence>